<sequence>MHKGFSWGNRTPLNHEPGTHKSLRLKDYYSNSKRKQFHSDIATQLVTRCHRSSWGRLATKQGNWHQEGLNPYPWGSCLQRESSGHEFEVRVTRMWRFSGEARCRVDVTENENPVRVLVTGAAGDFLFHA</sequence>
<dbReference type="Proteomes" id="UP001189624">
    <property type="component" value="Chromosome 4"/>
</dbReference>
<proteinExistence type="predicted"/>
<accession>A0AA86S9P5</accession>
<protein>
    <submittedName>
        <fullName evidence="2">Uncharacterized protein</fullName>
    </submittedName>
</protein>
<evidence type="ECO:0000256" key="1">
    <source>
        <dbReference type="SAM" id="MobiDB-lite"/>
    </source>
</evidence>
<name>A0AA86S9P5_9FABA</name>
<organism evidence="2 3">
    <name type="scientific">Sphenostylis stenocarpa</name>
    <dbReference type="NCBI Taxonomy" id="92480"/>
    <lineage>
        <taxon>Eukaryota</taxon>
        <taxon>Viridiplantae</taxon>
        <taxon>Streptophyta</taxon>
        <taxon>Embryophyta</taxon>
        <taxon>Tracheophyta</taxon>
        <taxon>Spermatophyta</taxon>
        <taxon>Magnoliopsida</taxon>
        <taxon>eudicotyledons</taxon>
        <taxon>Gunneridae</taxon>
        <taxon>Pentapetalae</taxon>
        <taxon>rosids</taxon>
        <taxon>fabids</taxon>
        <taxon>Fabales</taxon>
        <taxon>Fabaceae</taxon>
        <taxon>Papilionoideae</taxon>
        <taxon>50 kb inversion clade</taxon>
        <taxon>NPAAA clade</taxon>
        <taxon>indigoferoid/millettioid clade</taxon>
        <taxon>Phaseoleae</taxon>
        <taxon>Sphenostylis</taxon>
    </lineage>
</organism>
<dbReference type="AlphaFoldDB" id="A0AA86S9P5"/>
<feature type="region of interest" description="Disordered" evidence="1">
    <location>
        <begin position="1"/>
        <end position="20"/>
    </location>
</feature>
<evidence type="ECO:0000313" key="2">
    <source>
        <dbReference type="EMBL" id="CAJ1948166.1"/>
    </source>
</evidence>
<reference evidence="2" key="1">
    <citation type="submission" date="2023-10" db="EMBL/GenBank/DDBJ databases">
        <authorList>
            <person name="Domelevo Entfellner J.-B."/>
        </authorList>
    </citation>
    <scope>NUCLEOTIDE SEQUENCE</scope>
</reference>
<dbReference type="EMBL" id="OY731401">
    <property type="protein sequence ID" value="CAJ1948166.1"/>
    <property type="molecule type" value="Genomic_DNA"/>
</dbReference>
<gene>
    <name evidence="2" type="ORF">AYBTSS11_LOCUS13041</name>
</gene>
<keyword evidence="3" id="KW-1185">Reference proteome</keyword>
<evidence type="ECO:0000313" key="3">
    <source>
        <dbReference type="Proteomes" id="UP001189624"/>
    </source>
</evidence>
<dbReference type="Gramene" id="rna-AYBTSS11_LOCUS13041">
    <property type="protein sequence ID" value="CAJ1948166.1"/>
    <property type="gene ID" value="gene-AYBTSS11_LOCUS13041"/>
</dbReference>